<protein>
    <submittedName>
        <fullName evidence="2">Uncharacterized protein</fullName>
    </submittedName>
</protein>
<evidence type="ECO:0000313" key="2">
    <source>
        <dbReference type="EMBL" id="OGY10801.1"/>
    </source>
</evidence>
<gene>
    <name evidence="2" type="ORF">A3D26_01435</name>
</gene>
<accession>A0A1G1V668</accession>
<reference evidence="2 3" key="1">
    <citation type="journal article" date="2016" name="Nat. Commun.">
        <title>Thousands of microbial genomes shed light on interconnected biogeochemical processes in an aquifer system.</title>
        <authorList>
            <person name="Anantharaman K."/>
            <person name="Brown C.T."/>
            <person name="Hug L.A."/>
            <person name="Sharon I."/>
            <person name="Castelle C.J."/>
            <person name="Probst A.J."/>
            <person name="Thomas B.C."/>
            <person name="Singh A."/>
            <person name="Wilkins M.J."/>
            <person name="Karaoz U."/>
            <person name="Brodie E.L."/>
            <person name="Williams K.H."/>
            <person name="Hubbard S.S."/>
            <person name="Banfield J.F."/>
        </authorList>
    </citation>
    <scope>NUCLEOTIDE SEQUENCE [LARGE SCALE GENOMIC DNA]</scope>
</reference>
<dbReference type="Proteomes" id="UP000178319">
    <property type="component" value="Unassembled WGS sequence"/>
</dbReference>
<evidence type="ECO:0000256" key="1">
    <source>
        <dbReference type="SAM" id="MobiDB-lite"/>
    </source>
</evidence>
<name>A0A1G1V668_9BACT</name>
<feature type="region of interest" description="Disordered" evidence="1">
    <location>
        <begin position="69"/>
        <end position="93"/>
    </location>
</feature>
<dbReference type="AlphaFoldDB" id="A0A1G1V668"/>
<sequence>MTEDQSKRIEGILAELQEIYNGNTAGTASSPTISLLQPDRSLTSSDGKTVINIKIKNVVVQNITHNNIEGSVLGGSDVQNTNKSPESEQNKTK</sequence>
<dbReference type="EMBL" id="MHBZ01000029">
    <property type="protein sequence ID" value="OGY10801.1"/>
    <property type="molecule type" value="Genomic_DNA"/>
</dbReference>
<proteinExistence type="predicted"/>
<organism evidence="2 3">
    <name type="scientific">Candidatus Blackburnbacteria bacterium RIFCSPHIGHO2_02_FULL_44_20</name>
    <dbReference type="NCBI Taxonomy" id="1797516"/>
    <lineage>
        <taxon>Bacteria</taxon>
        <taxon>Candidatus Blackburniibacteriota</taxon>
    </lineage>
</organism>
<evidence type="ECO:0000313" key="3">
    <source>
        <dbReference type="Proteomes" id="UP000178319"/>
    </source>
</evidence>
<dbReference type="STRING" id="1797516.A3D26_01435"/>
<comment type="caution">
    <text evidence="2">The sequence shown here is derived from an EMBL/GenBank/DDBJ whole genome shotgun (WGS) entry which is preliminary data.</text>
</comment>